<gene>
    <name evidence="1" type="ORF">PAXRUDRAFT_537865</name>
</gene>
<dbReference type="HOGENOM" id="CLU_2109810_0_0_1"/>
<dbReference type="AlphaFoldDB" id="A0A0D0EAX7"/>
<sequence length="115" mass="13261">MPEYPSSCSSARLMQRVDVRTGIESALGQSTIHNLPRSSFRASRCISFFPSPFPIGITRTRNFSHRLTRSSVVIFIFCLHVQVNHQQSMHPFDPDTRRVCTGSRFRFFLTLRLDL</sequence>
<protein>
    <submittedName>
        <fullName evidence="1">Uncharacterized protein</fullName>
    </submittedName>
</protein>
<dbReference type="EMBL" id="KN824826">
    <property type="protein sequence ID" value="KIL00790.1"/>
    <property type="molecule type" value="Genomic_DNA"/>
</dbReference>
<dbReference type="InParanoid" id="A0A0D0EAX7"/>
<dbReference type="Proteomes" id="UP000054538">
    <property type="component" value="Unassembled WGS sequence"/>
</dbReference>
<evidence type="ECO:0000313" key="1">
    <source>
        <dbReference type="EMBL" id="KIL00790.1"/>
    </source>
</evidence>
<accession>A0A0D0EAX7</accession>
<reference evidence="1 2" key="1">
    <citation type="submission" date="2014-04" db="EMBL/GenBank/DDBJ databases">
        <authorList>
            <consortium name="DOE Joint Genome Institute"/>
            <person name="Kuo A."/>
            <person name="Kohler A."/>
            <person name="Jargeat P."/>
            <person name="Nagy L.G."/>
            <person name="Floudas D."/>
            <person name="Copeland A."/>
            <person name="Barry K.W."/>
            <person name="Cichocki N."/>
            <person name="Veneault-Fourrey C."/>
            <person name="LaButti K."/>
            <person name="Lindquist E.A."/>
            <person name="Lipzen A."/>
            <person name="Lundell T."/>
            <person name="Morin E."/>
            <person name="Murat C."/>
            <person name="Sun H."/>
            <person name="Tunlid A."/>
            <person name="Henrissat B."/>
            <person name="Grigoriev I.V."/>
            <person name="Hibbett D.S."/>
            <person name="Martin F."/>
            <person name="Nordberg H.P."/>
            <person name="Cantor M.N."/>
            <person name="Hua S.X."/>
        </authorList>
    </citation>
    <scope>NUCLEOTIDE SEQUENCE [LARGE SCALE GENOMIC DNA]</scope>
    <source>
        <strain evidence="1 2">Ve08.2h10</strain>
    </source>
</reference>
<evidence type="ECO:0000313" key="2">
    <source>
        <dbReference type="Proteomes" id="UP000054538"/>
    </source>
</evidence>
<keyword evidence="2" id="KW-1185">Reference proteome</keyword>
<organism evidence="1 2">
    <name type="scientific">Paxillus rubicundulus Ve08.2h10</name>
    <dbReference type="NCBI Taxonomy" id="930991"/>
    <lineage>
        <taxon>Eukaryota</taxon>
        <taxon>Fungi</taxon>
        <taxon>Dikarya</taxon>
        <taxon>Basidiomycota</taxon>
        <taxon>Agaricomycotina</taxon>
        <taxon>Agaricomycetes</taxon>
        <taxon>Agaricomycetidae</taxon>
        <taxon>Boletales</taxon>
        <taxon>Paxilineae</taxon>
        <taxon>Paxillaceae</taxon>
        <taxon>Paxillus</taxon>
    </lineage>
</organism>
<name>A0A0D0EAX7_9AGAM</name>
<proteinExistence type="predicted"/>
<reference evidence="2" key="2">
    <citation type="submission" date="2015-01" db="EMBL/GenBank/DDBJ databases">
        <title>Evolutionary Origins and Diversification of the Mycorrhizal Mutualists.</title>
        <authorList>
            <consortium name="DOE Joint Genome Institute"/>
            <consortium name="Mycorrhizal Genomics Consortium"/>
            <person name="Kohler A."/>
            <person name="Kuo A."/>
            <person name="Nagy L.G."/>
            <person name="Floudas D."/>
            <person name="Copeland A."/>
            <person name="Barry K.W."/>
            <person name="Cichocki N."/>
            <person name="Veneault-Fourrey C."/>
            <person name="LaButti K."/>
            <person name="Lindquist E.A."/>
            <person name="Lipzen A."/>
            <person name="Lundell T."/>
            <person name="Morin E."/>
            <person name="Murat C."/>
            <person name="Riley R."/>
            <person name="Ohm R."/>
            <person name="Sun H."/>
            <person name="Tunlid A."/>
            <person name="Henrissat B."/>
            <person name="Grigoriev I.V."/>
            <person name="Hibbett D.S."/>
            <person name="Martin F."/>
        </authorList>
    </citation>
    <scope>NUCLEOTIDE SEQUENCE [LARGE SCALE GENOMIC DNA]</scope>
    <source>
        <strain evidence="2">Ve08.2h10</strain>
    </source>
</reference>